<comment type="caution">
    <text evidence="2">The sequence shown here is derived from an EMBL/GenBank/DDBJ whole genome shotgun (WGS) entry which is preliminary data.</text>
</comment>
<evidence type="ECO:0000259" key="1">
    <source>
        <dbReference type="Pfam" id="PF13966"/>
    </source>
</evidence>
<reference evidence="2" key="1">
    <citation type="submission" date="2024-03" db="EMBL/GenBank/DDBJ databases">
        <title>WGS assembly of Saponaria officinalis var. Norfolk2.</title>
        <authorList>
            <person name="Jenkins J."/>
            <person name="Shu S."/>
            <person name="Grimwood J."/>
            <person name="Barry K."/>
            <person name="Goodstein D."/>
            <person name="Schmutz J."/>
            <person name="Leebens-Mack J."/>
            <person name="Osbourn A."/>
        </authorList>
    </citation>
    <scope>NUCLEOTIDE SEQUENCE [LARGE SCALE GENOMIC DNA]</scope>
    <source>
        <strain evidence="2">JIC</strain>
    </source>
</reference>
<proteinExistence type="predicted"/>
<feature type="domain" description="Reverse transcriptase zinc-binding" evidence="1">
    <location>
        <begin position="4"/>
        <end position="44"/>
    </location>
</feature>
<dbReference type="InterPro" id="IPR026960">
    <property type="entry name" value="RVT-Znf"/>
</dbReference>
<evidence type="ECO:0000313" key="3">
    <source>
        <dbReference type="Proteomes" id="UP001443914"/>
    </source>
</evidence>
<protein>
    <recommendedName>
        <fullName evidence="1">Reverse transcriptase zinc-binding domain-containing protein</fullName>
    </recommendedName>
</protein>
<keyword evidence="3" id="KW-1185">Reference proteome</keyword>
<dbReference type="EMBL" id="JBDFQZ010000001">
    <property type="protein sequence ID" value="KAK9756190.1"/>
    <property type="molecule type" value="Genomic_DNA"/>
</dbReference>
<accession>A0AAW1NDL5</accession>
<dbReference type="AlphaFoldDB" id="A0AAW1NDL5"/>
<evidence type="ECO:0000313" key="2">
    <source>
        <dbReference type="EMBL" id="KAK9756190.1"/>
    </source>
</evidence>
<organism evidence="2 3">
    <name type="scientific">Saponaria officinalis</name>
    <name type="common">Common soapwort</name>
    <name type="synonym">Lychnis saponaria</name>
    <dbReference type="NCBI Taxonomy" id="3572"/>
    <lineage>
        <taxon>Eukaryota</taxon>
        <taxon>Viridiplantae</taxon>
        <taxon>Streptophyta</taxon>
        <taxon>Embryophyta</taxon>
        <taxon>Tracheophyta</taxon>
        <taxon>Spermatophyta</taxon>
        <taxon>Magnoliopsida</taxon>
        <taxon>eudicotyledons</taxon>
        <taxon>Gunneridae</taxon>
        <taxon>Pentapetalae</taxon>
        <taxon>Caryophyllales</taxon>
        <taxon>Caryophyllaceae</taxon>
        <taxon>Caryophylleae</taxon>
        <taxon>Saponaria</taxon>
    </lineage>
</organism>
<name>A0AAW1NDL5_SAPOF</name>
<gene>
    <name evidence="2" type="ORF">RND81_01G079800</name>
</gene>
<dbReference type="Pfam" id="PF13966">
    <property type="entry name" value="zf-RVT"/>
    <property type="match status" value="1"/>
</dbReference>
<dbReference type="Proteomes" id="UP001443914">
    <property type="component" value="Unassembled WGS sequence"/>
</dbReference>
<sequence>MKYFPVKQNLFKWGVIEDALCMFCGDGIESIQHLIVSCVYSRKVIEGLAHALGLQVPYTDLISWSATVQTDIWKRKALACIFKVCYYRIWQQRNKTRLQSRVMRPDLLVAYILKIACLRIRVIHHGSIGSLNPSWFSSIVNDGNMLCLCN</sequence>